<dbReference type="GO" id="GO:0008775">
    <property type="term" value="F:acetate CoA-transferase activity"/>
    <property type="evidence" value="ECO:0007669"/>
    <property type="project" value="InterPro"/>
</dbReference>
<dbReference type="PANTHER" id="PTHR21432">
    <property type="entry name" value="ACETYL-COA HYDROLASE-RELATED"/>
    <property type="match status" value="1"/>
</dbReference>
<name>A0A813WG34_9BILA</name>
<dbReference type="Proteomes" id="UP000663864">
    <property type="component" value="Unassembled WGS sequence"/>
</dbReference>
<evidence type="ECO:0000313" key="2">
    <source>
        <dbReference type="EMBL" id="CAF0852996.1"/>
    </source>
</evidence>
<dbReference type="InterPro" id="IPR026888">
    <property type="entry name" value="AcetylCoA_hyd_C"/>
</dbReference>
<dbReference type="Pfam" id="PF13336">
    <property type="entry name" value="AcetylCoA_hyd_C"/>
    <property type="match status" value="1"/>
</dbReference>
<dbReference type="InterPro" id="IPR038460">
    <property type="entry name" value="AcetylCoA_hyd_C_sf"/>
</dbReference>
<protein>
    <recommendedName>
        <fullName evidence="1">Acetyl-CoA hydrolase/transferase C-terminal domain-containing protein</fullName>
    </recommendedName>
</protein>
<accession>A0A813WG34</accession>
<dbReference type="AlphaFoldDB" id="A0A813WG34"/>
<evidence type="ECO:0000313" key="3">
    <source>
        <dbReference type="Proteomes" id="UP000663864"/>
    </source>
</evidence>
<feature type="domain" description="Acetyl-CoA hydrolase/transferase C-terminal" evidence="1">
    <location>
        <begin position="8"/>
        <end position="69"/>
    </location>
</feature>
<evidence type="ECO:0000259" key="1">
    <source>
        <dbReference type="Pfam" id="PF13336"/>
    </source>
</evidence>
<sequence>MPANQISGISRIVNTLKEGAGVTTTRAHVHYIVTEYGVANLFGKNYQQRAKALIDIAHPDHRETLERAAYKRFKTLY</sequence>
<dbReference type="GO" id="GO:0006083">
    <property type="term" value="P:acetate metabolic process"/>
    <property type="evidence" value="ECO:0007669"/>
    <property type="project" value="InterPro"/>
</dbReference>
<gene>
    <name evidence="2" type="ORF">ZHD862_LOCUS4973</name>
</gene>
<comment type="caution">
    <text evidence="2">The sequence shown here is derived from an EMBL/GenBank/DDBJ whole genome shotgun (WGS) entry which is preliminary data.</text>
</comment>
<dbReference type="PANTHER" id="PTHR21432:SF20">
    <property type="entry name" value="ACETYL-COA HYDROLASE"/>
    <property type="match status" value="1"/>
</dbReference>
<organism evidence="2 3">
    <name type="scientific">Rotaria sordida</name>
    <dbReference type="NCBI Taxonomy" id="392033"/>
    <lineage>
        <taxon>Eukaryota</taxon>
        <taxon>Metazoa</taxon>
        <taxon>Spiralia</taxon>
        <taxon>Gnathifera</taxon>
        <taxon>Rotifera</taxon>
        <taxon>Eurotatoria</taxon>
        <taxon>Bdelloidea</taxon>
        <taxon>Philodinida</taxon>
        <taxon>Philodinidae</taxon>
        <taxon>Rotaria</taxon>
    </lineage>
</organism>
<dbReference type="SUPFAM" id="SSF100950">
    <property type="entry name" value="NagB/RpiA/CoA transferase-like"/>
    <property type="match status" value="1"/>
</dbReference>
<dbReference type="Gene3D" id="3.40.1080.20">
    <property type="entry name" value="Acetyl-CoA hydrolase/transferase C-terminal domain"/>
    <property type="match status" value="1"/>
</dbReference>
<dbReference type="InterPro" id="IPR046433">
    <property type="entry name" value="ActCoA_hydro"/>
</dbReference>
<dbReference type="EMBL" id="CAJNOT010000126">
    <property type="protein sequence ID" value="CAF0852996.1"/>
    <property type="molecule type" value="Genomic_DNA"/>
</dbReference>
<dbReference type="InterPro" id="IPR037171">
    <property type="entry name" value="NagB/RpiA_transferase-like"/>
</dbReference>
<proteinExistence type="predicted"/>
<reference evidence="2" key="1">
    <citation type="submission" date="2021-02" db="EMBL/GenBank/DDBJ databases">
        <authorList>
            <person name="Nowell W R."/>
        </authorList>
    </citation>
    <scope>NUCLEOTIDE SEQUENCE</scope>
</reference>